<sequence length="55" mass="6169">MKKFFGARNSGPGNFSFDGSNAFLYSICSTNEEEAIIKVLKILNNEKTEIELSKH</sequence>
<reference evidence="2" key="1">
    <citation type="submission" date="2016-10" db="EMBL/GenBank/DDBJ databases">
        <authorList>
            <person name="Varghese N."/>
            <person name="Submissions S."/>
        </authorList>
    </citation>
    <scope>NUCLEOTIDE SEQUENCE [LARGE SCALE GENOMIC DNA]</scope>
    <source>
        <strain evidence="2">DSM 25811 / CCM 8410 / LMG 26954 / E90</strain>
    </source>
</reference>
<dbReference type="Proteomes" id="UP000198757">
    <property type="component" value="Unassembled WGS sequence"/>
</dbReference>
<evidence type="ECO:0000313" key="1">
    <source>
        <dbReference type="EMBL" id="SDE20508.1"/>
    </source>
</evidence>
<dbReference type="RefSeq" id="WP_176954544.1">
    <property type="nucleotide sequence ID" value="NZ_FMZO01000026.1"/>
</dbReference>
<dbReference type="AlphaFoldDB" id="A0A1G7B066"/>
<evidence type="ECO:0000313" key="2">
    <source>
        <dbReference type="Proteomes" id="UP000198757"/>
    </source>
</evidence>
<dbReference type="STRING" id="1285928.SAMN04487894_12628"/>
<accession>A0A1G7B066</accession>
<proteinExistence type="predicted"/>
<protein>
    <submittedName>
        <fullName evidence="1">Uncharacterized protein</fullName>
    </submittedName>
</protein>
<keyword evidence="2" id="KW-1185">Reference proteome</keyword>
<name>A0A1G7B066_NIADE</name>
<organism evidence="1 2">
    <name type="scientific">Niabella drilacis (strain DSM 25811 / CCM 8410 / CCUG 62505 / LMG 26954 / E90)</name>
    <dbReference type="NCBI Taxonomy" id="1285928"/>
    <lineage>
        <taxon>Bacteria</taxon>
        <taxon>Pseudomonadati</taxon>
        <taxon>Bacteroidota</taxon>
        <taxon>Chitinophagia</taxon>
        <taxon>Chitinophagales</taxon>
        <taxon>Chitinophagaceae</taxon>
        <taxon>Niabella</taxon>
    </lineage>
</organism>
<dbReference type="EMBL" id="FMZO01000026">
    <property type="protein sequence ID" value="SDE20508.1"/>
    <property type="molecule type" value="Genomic_DNA"/>
</dbReference>
<gene>
    <name evidence="1" type="ORF">SAMN04487894_12628</name>
</gene>